<dbReference type="InterPro" id="IPR036383">
    <property type="entry name" value="TSP1_rpt_sf"/>
</dbReference>
<evidence type="ECO:0000256" key="3">
    <source>
        <dbReference type="ARBA" id="ARBA00023157"/>
    </source>
</evidence>
<dbReference type="InterPro" id="IPR003599">
    <property type="entry name" value="Ig_sub"/>
</dbReference>
<dbReference type="Pfam" id="PF08686">
    <property type="entry name" value="PLAC"/>
    <property type="match status" value="1"/>
</dbReference>
<dbReference type="InterPro" id="IPR000884">
    <property type="entry name" value="TSP1_rpt"/>
</dbReference>
<dbReference type="InterPro" id="IPR003598">
    <property type="entry name" value="Ig_sub2"/>
</dbReference>
<dbReference type="InterPro" id="IPR007110">
    <property type="entry name" value="Ig-like_dom"/>
</dbReference>
<dbReference type="Gene3D" id="2.60.40.10">
    <property type="entry name" value="Immunoglobulins"/>
    <property type="match status" value="2"/>
</dbReference>
<dbReference type="SUPFAM" id="SSF82895">
    <property type="entry name" value="TSP-1 type 1 repeat"/>
    <property type="match status" value="2"/>
</dbReference>
<dbReference type="SMART" id="SM00408">
    <property type="entry name" value="IGc2"/>
    <property type="match status" value="2"/>
</dbReference>
<dbReference type="SUPFAM" id="SSF48726">
    <property type="entry name" value="Immunoglobulin"/>
    <property type="match status" value="2"/>
</dbReference>
<sequence>MARPIRIRSCFLRHCEDSPKPDATILGQRKVYIQWKKSKKLQLVVGGYAYLMPWTTLILRCPTRNIRKGHIQWLKEGKPLVNRPQFSIKSQGFLKIQQVHPTDAGIYTCTAGSAREHFVLHILGSKKKLAVPESWLNKSGQHKTMRPGITSTRGTMQELPIPLNKYDSLVERMLELKGYYHNKKYLADKPYSSEKNKLTLENDRTNADSPIPTMLVTDSTKLDELMRNLSEGFGEQPGEHFIMQFLSEIATTQGDANESTVHLPDGAESSTNGPILYKPNLKTHISRAGSPEFIQQPKKTTVSPQSEVVFHVGTPVFLQKPVASLELRCHTVGNPQPSLMWTRNGNQLHFDSRVGLSASGSLRIQSPGKEDEGLYTCTARNRHGSTSLSSWLRITSSKERSCFSGNNTDQPCVERTNSSQSGGLCRGQGCPLSLARWGVETWAPCSASCGGGSQTRRVRCMMGPEGRLREVQTRQCLGKGKKPSSSRLCNILPCARWITSSWGLCHGRCVGPSLATQHRHAHCKDTNGTKVSYRMCQGFRRPSSVRNCSTDACFLYWYVGPWTQCTASCGRHGFQSRQVTCRHRRTGRTTRDHHCMWRPRPSSWQRCNMLSCGRAEECRDSTRYCERVRQLELCPLQQFKSRCCHSCRKT</sequence>
<dbReference type="GO" id="GO:0007411">
    <property type="term" value="P:axon guidance"/>
    <property type="evidence" value="ECO:0007669"/>
    <property type="project" value="TreeGrafter"/>
</dbReference>
<evidence type="ECO:0000256" key="2">
    <source>
        <dbReference type="ARBA" id="ARBA00022737"/>
    </source>
</evidence>
<dbReference type="PROSITE" id="PS50092">
    <property type="entry name" value="TSP1"/>
    <property type="match status" value="2"/>
</dbReference>
<dbReference type="Bgee" id="ENSPREG00000019534">
    <property type="expression patterns" value="Expressed in caudal fin and 1 other cell type or tissue"/>
</dbReference>
<dbReference type="Pfam" id="PF07679">
    <property type="entry name" value="I-set"/>
    <property type="match status" value="1"/>
</dbReference>
<evidence type="ECO:0000313" key="7">
    <source>
        <dbReference type="Ensembl" id="ENSPREP00000028874.1"/>
    </source>
</evidence>
<dbReference type="OMA" id="LAXVPEA"/>
<dbReference type="GO" id="GO:0030424">
    <property type="term" value="C:axon"/>
    <property type="evidence" value="ECO:0007669"/>
    <property type="project" value="TreeGrafter"/>
</dbReference>
<feature type="domain" description="Ig-like" evidence="5">
    <location>
        <begin position="21"/>
        <end position="111"/>
    </location>
</feature>
<dbReference type="STRING" id="8081.ENSPREP00000028874"/>
<dbReference type="SMART" id="SM00209">
    <property type="entry name" value="TSP1"/>
    <property type="match status" value="3"/>
</dbReference>
<dbReference type="CDD" id="cd00096">
    <property type="entry name" value="Ig"/>
    <property type="match status" value="1"/>
</dbReference>
<evidence type="ECO:0000259" key="6">
    <source>
        <dbReference type="PROSITE" id="PS50900"/>
    </source>
</evidence>
<dbReference type="Proteomes" id="UP000242638">
    <property type="component" value="Unassembled WGS sequence"/>
</dbReference>
<organism evidence="7 8">
    <name type="scientific">Poecilia reticulata</name>
    <name type="common">Guppy</name>
    <name type="synonym">Acanthophacelus reticulatus</name>
    <dbReference type="NCBI Taxonomy" id="8081"/>
    <lineage>
        <taxon>Eukaryota</taxon>
        <taxon>Metazoa</taxon>
        <taxon>Chordata</taxon>
        <taxon>Craniata</taxon>
        <taxon>Vertebrata</taxon>
        <taxon>Euteleostomi</taxon>
        <taxon>Actinopterygii</taxon>
        <taxon>Neopterygii</taxon>
        <taxon>Teleostei</taxon>
        <taxon>Neoteleostei</taxon>
        <taxon>Acanthomorphata</taxon>
        <taxon>Ovalentaria</taxon>
        <taxon>Atherinomorphae</taxon>
        <taxon>Cyprinodontiformes</taxon>
        <taxon>Poeciliidae</taxon>
        <taxon>Poeciliinae</taxon>
        <taxon>Poecilia</taxon>
    </lineage>
</organism>
<evidence type="ECO:0000313" key="8">
    <source>
        <dbReference type="Proteomes" id="UP000242638"/>
    </source>
</evidence>
<name>A0A3P9Q4D0_POERE</name>
<dbReference type="GeneTree" id="ENSGT00940000159642"/>
<dbReference type="GO" id="GO:0005886">
    <property type="term" value="C:plasma membrane"/>
    <property type="evidence" value="ECO:0007669"/>
    <property type="project" value="TreeGrafter"/>
</dbReference>
<feature type="domain" description="Ig-like" evidence="5">
    <location>
        <begin position="297"/>
        <end position="395"/>
    </location>
</feature>
<reference evidence="7" key="3">
    <citation type="submission" date="2025-09" db="UniProtKB">
        <authorList>
            <consortium name="Ensembl"/>
        </authorList>
    </citation>
    <scope>IDENTIFICATION</scope>
    <source>
        <strain evidence="7">Guanapo</strain>
    </source>
</reference>
<keyword evidence="8" id="KW-1185">Reference proteome</keyword>
<dbReference type="Gene3D" id="2.20.100.10">
    <property type="entry name" value="Thrombospondin type-1 (TSP1) repeat"/>
    <property type="match status" value="2"/>
</dbReference>
<keyword evidence="3" id="KW-1015">Disulfide bond</keyword>
<dbReference type="FunFam" id="2.60.40.10:FF:000032">
    <property type="entry name" value="palladin isoform X1"/>
    <property type="match status" value="1"/>
</dbReference>
<keyword evidence="2" id="KW-0677">Repeat</keyword>
<dbReference type="PROSITE" id="PS50900">
    <property type="entry name" value="PLAC"/>
    <property type="match status" value="1"/>
</dbReference>
<keyword evidence="4" id="KW-0393">Immunoglobulin domain</keyword>
<evidence type="ECO:0000256" key="1">
    <source>
        <dbReference type="ARBA" id="ARBA00022729"/>
    </source>
</evidence>
<evidence type="ECO:0008006" key="9">
    <source>
        <dbReference type="Google" id="ProtNLM"/>
    </source>
</evidence>
<dbReference type="InterPro" id="IPR013783">
    <property type="entry name" value="Ig-like_fold"/>
</dbReference>
<dbReference type="Pfam" id="PF13927">
    <property type="entry name" value="Ig_3"/>
    <property type="match status" value="1"/>
</dbReference>
<dbReference type="PANTHER" id="PTHR10075">
    <property type="entry name" value="BASIGIN RELATED"/>
    <property type="match status" value="1"/>
</dbReference>
<dbReference type="AlphaFoldDB" id="A0A3P9Q4D0"/>
<protein>
    <recommendedName>
        <fullName evidence="9">ADAMTS-like protein 1</fullName>
    </recommendedName>
</protein>
<reference evidence="8" key="1">
    <citation type="submission" date="2013-11" db="EMBL/GenBank/DDBJ databases">
        <title>The genomic landscape of the Guanapo guppy.</title>
        <authorList>
            <person name="Kuenstner A."/>
            <person name="Dreyer C."/>
        </authorList>
    </citation>
    <scope>NUCLEOTIDE SEQUENCE</scope>
    <source>
        <strain evidence="8">Guanapo</strain>
    </source>
</reference>
<reference evidence="7" key="2">
    <citation type="submission" date="2025-08" db="UniProtKB">
        <authorList>
            <consortium name="Ensembl"/>
        </authorList>
    </citation>
    <scope>IDENTIFICATION</scope>
    <source>
        <strain evidence="7">Guanapo</strain>
    </source>
</reference>
<dbReference type="PANTHER" id="PTHR10075:SF100">
    <property type="entry name" value="FASCICLIN-2"/>
    <property type="match status" value="1"/>
</dbReference>
<proteinExistence type="predicted"/>
<evidence type="ECO:0000256" key="4">
    <source>
        <dbReference type="ARBA" id="ARBA00023319"/>
    </source>
</evidence>
<feature type="domain" description="PLAC" evidence="6">
    <location>
        <begin position="614"/>
        <end position="650"/>
    </location>
</feature>
<keyword evidence="1" id="KW-0732">Signal</keyword>
<dbReference type="GO" id="GO:0007156">
    <property type="term" value="P:homophilic cell adhesion via plasma membrane adhesion molecules"/>
    <property type="evidence" value="ECO:0007669"/>
    <property type="project" value="TreeGrafter"/>
</dbReference>
<dbReference type="PROSITE" id="PS50835">
    <property type="entry name" value="IG_LIKE"/>
    <property type="match status" value="2"/>
</dbReference>
<dbReference type="GO" id="GO:0098632">
    <property type="term" value="F:cell-cell adhesion mediator activity"/>
    <property type="evidence" value="ECO:0007669"/>
    <property type="project" value="TreeGrafter"/>
</dbReference>
<dbReference type="InterPro" id="IPR036179">
    <property type="entry name" value="Ig-like_dom_sf"/>
</dbReference>
<dbReference type="GO" id="GO:0070593">
    <property type="term" value="P:dendrite self-avoidance"/>
    <property type="evidence" value="ECO:0007669"/>
    <property type="project" value="TreeGrafter"/>
</dbReference>
<accession>A0A3P9Q4D0</accession>
<dbReference type="InterPro" id="IPR013098">
    <property type="entry name" value="Ig_I-set"/>
</dbReference>
<dbReference type="Pfam" id="PF19030">
    <property type="entry name" value="TSP1_ADAMTS"/>
    <property type="match status" value="2"/>
</dbReference>
<dbReference type="Ensembl" id="ENSPRET00000029195.1">
    <property type="protein sequence ID" value="ENSPREP00000028874.1"/>
    <property type="gene ID" value="ENSPREG00000019534.1"/>
</dbReference>
<evidence type="ECO:0000259" key="5">
    <source>
        <dbReference type="PROSITE" id="PS50835"/>
    </source>
</evidence>
<dbReference type="SMART" id="SM00409">
    <property type="entry name" value="IG"/>
    <property type="match status" value="2"/>
</dbReference>
<dbReference type="InterPro" id="IPR010909">
    <property type="entry name" value="PLAC"/>
</dbReference>